<dbReference type="Pfam" id="PF20055">
    <property type="entry name" value="DUF6454"/>
    <property type="match status" value="1"/>
</dbReference>
<feature type="chain" id="PRO_5038391718" evidence="2">
    <location>
        <begin position="27"/>
        <end position="320"/>
    </location>
</feature>
<dbReference type="AlphaFoldDB" id="A0A3D9LEW9"/>
<dbReference type="InterPro" id="IPR046312">
    <property type="entry name" value="DUF6454"/>
</dbReference>
<dbReference type="RefSeq" id="WP_115931998.1">
    <property type="nucleotide sequence ID" value="NZ_QREH01000001.1"/>
</dbReference>
<keyword evidence="4" id="KW-1185">Reference proteome</keyword>
<protein>
    <submittedName>
        <fullName evidence="3">Uncharacterized protein</fullName>
    </submittedName>
</protein>
<evidence type="ECO:0000256" key="2">
    <source>
        <dbReference type="SAM" id="SignalP"/>
    </source>
</evidence>
<dbReference type="EMBL" id="QREH01000001">
    <property type="protein sequence ID" value="REE03977.1"/>
    <property type="molecule type" value="Genomic_DNA"/>
</dbReference>
<dbReference type="OrthoDB" id="7064788at2"/>
<comment type="caution">
    <text evidence="3">The sequence shown here is derived from an EMBL/GenBank/DDBJ whole genome shotgun (WGS) entry which is preliminary data.</text>
</comment>
<name>A0A3D9LEW9_9MICC</name>
<sequence>MKTNLSLLAGALAAATALGGGLAATALPSADPAPSAPQNAENHGQPGRDRLTPEATLFQDVTRSTRWDLADTVDLDFDAFHMQGMSLVGDRIFVSSVEIIEPTVRYEEPIDGYDRSAGQGIGHVFVLDREGNLLEDIVLGEGDIYHPGGIDFDGEKLWVPVAEYRPDSASIVYTIDPDTHEVTEEFRHDDHVGGVVRNRSNGQVNGVSWGSRTLFTWNRHGKLKSTSANPSHFVDYQDCEYSGSGHQLCSGVSGALGGLALTDLKTNEIVNEVPVTLTSETGKPITQNPVSLEADGDVLRMLAAPDDGPGTKLYLYEARP</sequence>
<organism evidence="3 4">
    <name type="scientific">Citricoccus muralis</name>
    <dbReference type="NCBI Taxonomy" id="169134"/>
    <lineage>
        <taxon>Bacteria</taxon>
        <taxon>Bacillati</taxon>
        <taxon>Actinomycetota</taxon>
        <taxon>Actinomycetes</taxon>
        <taxon>Micrococcales</taxon>
        <taxon>Micrococcaceae</taxon>
        <taxon>Citricoccus</taxon>
    </lineage>
</organism>
<feature type="compositionally biased region" description="Low complexity" evidence="1">
    <location>
        <begin position="28"/>
        <end position="37"/>
    </location>
</feature>
<evidence type="ECO:0000313" key="4">
    <source>
        <dbReference type="Proteomes" id="UP000256727"/>
    </source>
</evidence>
<evidence type="ECO:0000256" key="1">
    <source>
        <dbReference type="SAM" id="MobiDB-lite"/>
    </source>
</evidence>
<dbReference type="InterPro" id="IPR011047">
    <property type="entry name" value="Quinoprotein_ADH-like_sf"/>
</dbReference>
<accession>A0A3D9LEW9</accession>
<reference evidence="3 4" key="1">
    <citation type="submission" date="2018-07" db="EMBL/GenBank/DDBJ databases">
        <title>Sequencing the genomes of 1000 actinobacteria strains.</title>
        <authorList>
            <person name="Klenk H.-P."/>
        </authorList>
    </citation>
    <scope>NUCLEOTIDE SEQUENCE [LARGE SCALE GENOMIC DNA]</scope>
    <source>
        <strain evidence="3 4">DSM 14442</strain>
    </source>
</reference>
<dbReference type="Proteomes" id="UP000256727">
    <property type="component" value="Unassembled WGS sequence"/>
</dbReference>
<keyword evidence="2" id="KW-0732">Signal</keyword>
<dbReference type="SUPFAM" id="SSF50998">
    <property type="entry name" value="Quinoprotein alcohol dehydrogenase-like"/>
    <property type="match status" value="1"/>
</dbReference>
<proteinExistence type="predicted"/>
<evidence type="ECO:0000313" key="3">
    <source>
        <dbReference type="EMBL" id="REE03977.1"/>
    </source>
</evidence>
<gene>
    <name evidence="3" type="ORF">C8E99_1801</name>
</gene>
<feature type="region of interest" description="Disordered" evidence="1">
    <location>
        <begin position="28"/>
        <end position="52"/>
    </location>
</feature>
<feature type="signal peptide" evidence="2">
    <location>
        <begin position="1"/>
        <end position="26"/>
    </location>
</feature>